<dbReference type="AlphaFoldDB" id="A0AAE0DKF5"/>
<accession>A0AAE0DKF5</accession>
<name>A0AAE0DKF5_9LECA</name>
<organism evidence="2 3">
    <name type="scientific">Lepraria neglecta</name>
    <dbReference type="NCBI Taxonomy" id="209136"/>
    <lineage>
        <taxon>Eukaryota</taxon>
        <taxon>Fungi</taxon>
        <taxon>Dikarya</taxon>
        <taxon>Ascomycota</taxon>
        <taxon>Pezizomycotina</taxon>
        <taxon>Lecanoromycetes</taxon>
        <taxon>OSLEUM clade</taxon>
        <taxon>Lecanoromycetidae</taxon>
        <taxon>Lecanorales</taxon>
        <taxon>Lecanorineae</taxon>
        <taxon>Stereocaulaceae</taxon>
        <taxon>Lepraria</taxon>
    </lineage>
</organism>
<feature type="region of interest" description="Disordered" evidence="1">
    <location>
        <begin position="272"/>
        <end position="385"/>
    </location>
</feature>
<dbReference type="Proteomes" id="UP001276659">
    <property type="component" value="Unassembled WGS sequence"/>
</dbReference>
<feature type="compositionally biased region" description="Polar residues" evidence="1">
    <location>
        <begin position="289"/>
        <end position="324"/>
    </location>
</feature>
<feature type="compositionally biased region" description="Gly residues" evidence="1">
    <location>
        <begin position="449"/>
        <end position="461"/>
    </location>
</feature>
<keyword evidence="3" id="KW-1185">Reference proteome</keyword>
<feature type="region of interest" description="Disordered" evidence="1">
    <location>
        <begin position="441"/>
        <end position="468"/>
    </location>
</feature>
<feature type="compositionally biased region" description="Polar residues" evidence="1">
    <location>
        <begin position="342"/>
        <end position="353"/>
    </location>
</feature>
<evidence type="ECO:0000313" key="2">
    <source>
        <dbReference type="EMBL" id="KAK3172525.1"/>
    </source>
</evidence>
<reference evidence="2" key="1">
    <citation type="submission" date="2022-11" db="EMBL/GenBank/DDBJ databases">
        <title>Chromosomal genome sequence assembly and mating type (MAT) locus characterization of the leprose asexual lichenized fungus Lepraria neglecta (Nyl.) Erichsen.</title>
        <authorList>
            <person name="Allen J.L."/>
            <person name="Pfeffer B."/>
        </authorList>
    </citation>
    <scope>NUCLEOTIDE SEQUENCE</scope>
    <source>
        <strain evidence="2">Allen 5258</strain>
    </source>
</reference>
<evidence type="ECO:0000256" key="1">
    <source>
        <dbReference type="SAM" id="MobiDB-lite"/>
    </source>
</evidence>
<gene>
    <name evidence="2" type="ORF">OEA41_005847</name>
</gene>
<comment type="caution">
    <text evidence="2">The sequence shown here is derived from an EMBL/GenBank/DDBJ whole genome shotgun (WGS) entry which is preliminary data.</text>
</comment>
<proteinExistence type="predicted"/>
<evidence type="ECO:0000313" key="3">
    <source>
        <dbReference type="Proteomes" id="UP001276659"/>
    </source>
</evidence>
<sequence length="490" mass="52438">MSCNPHALPLARHSRNTLRDEAHIADNGTVADNEDTGGIALSKDSATPPAQHVPNESLAADLVSKFGRTPQRATPNSAKKRRPLPDLSRSLASPGHGEKMSTIFRDASATLQGFRSHPYQPSSNITRCNQPFSQARGIRFGSAVHANGQIPPRVELQSPGENVAREPISSGFTTPYMPYSHPPETPGEIRYPIFETWKLPPSSPIASGCGPDGNNSQSSHGILGVTSFSKLNINAAQSANIDSWLAGIPASSGNNPPSSPQLHDKEEEIVTTDNARLSPTAVPIIPGQRSVTPSASKPLQGLRSFSTTSSNKENLSPVKSSPSPARSPPLDLPSTPLRFRNPRTQPLPQSTATLRFAHPLTPQGHFSLPQKRKKARVDTQATSGLKTATSTDKDFTIHEDQLAGTLAELSPLVERHRKGRGPKRERCMSYFDKDVIEIGSPGKPKGIENSGGVGISNGRGVLGESKNSAELTKERPFLEGIEEAAFGFSA</sequence>
<dbReference type="EMBL" id="JASNWA010000007">
    <property type="protein sequence ID" value="KAK3172525.1"/>
    <property type="molecule type" value="Genomic_DNA"/>
</dbReference>
<feature type="region of interest" description="Disordered" evidence="1">
    <location>
        <begin position="66"/>
        <end position="98"/>
    </location>
</feature>
<protein>
    <submittedName>
        <fullName evidence="2">Uncharacterized protein</fullName>
    </submittedName>
</protein>
<feature type="region of interest" description="Disordered" evidence="1">
    <location>
        <begin position="24"/>
        <end position="53"/>
    </location>
</feature>